<dbReference type="EMBL" id="PGGO01000001">
    <property type="protein sequence ID" value="PSH70520.1"/>
    <property type="molecule type" value="Genomic_DNA"/>
</dbReference>
<evidence type="ECO:0008006" key="5">
    <source>
        <dbReference type="Google" id="ProtNLM"/>
    </source>
</evidence>
<keyword evidence="4" id="KW-1185">Reference proteome</keyword>
<feature type="chain" id="PRO_5015181545" description="Antifreeze protein" evidence="2">
    <location>
        <begin position="30"/>
        <end position="167"/>
    </location>
</feature>
<dbReference type="OrthoDB" id="8001261at2"/>
<name>A0A2P7BVN8_9HYPH</name>
<feature type="region of interest" description="Disordered" evidence="1">
    <location>
        <begin position="64"/>
        <end position="107"/>
    </location>
</feature>
<comment type="caution">
    <text evidence="3">The sequence shown here is derived from an EMBL/GenBank/DDBJ whole genome shotgun (WGS) entry which is preliminary data.</text>
</comment>
<organism evidence="3 4">
    <name type="scientific">Phyllobacterium brassicacearum</name>
    <dbReference type="NCBI Taxonomy" id="314235"/>
    <lineage>
        <taxon>Bacteria</taxon>
        <taxon>Pseudomonadati</taxon>
        <taxon>Pseudomonadota</taxon>
        <taxon>Alphaproteobacteria</taxon>
        <taxon>Hyphomicrobiales</taxon>
        <taxon>Phyllobacteriaceae</taxon>
        <taxon>Phyllobacterium</taxon>
    </lineage>
</organism>
<dbReference type="RefSeq" id="WP_106708962.1">
    <property type="nucleotide sequence ID" value="NZ_PGGO01000001.1"/>
</dbReference>
<protein>
    <recommendedName>
        <fullName evidence="5">Antifreeze protein</fullName>
    </recommendedName>
</protein>
<evidence type="ECO:0000256" key="2">
    <source>
        <dbReference type="SAM" id="SignalP"/>
    </source>
</evidence>
<reference evidence="4" key="1">
    <citation type="submission" date="2017-11" db="EMBL/GenBank/DDBJ databases">
        <authorList>
            <person name="Kuznetsova I."/>
            <person name="Sazanova A."/>
            <person name="Chirak E."/>
            <person name="Safronova V."/>
            <person name="Willems A."/>
        </authorList>
    </citation>
    <scope>NUCLEOTIDE SEQUENCE [LARGE SCALE GENOMIC DNA]</scope>
    <source>
        <strain evidence="4">STM 196</strain>
    </source>
</reference>
<feature type="signal peptide" evidence="2">
    <location>
        <begin position="1"/>
        <end position="29"/>
    </location>
</feature>
<sequence length="167" mass="18070">MSDRRLFRHTIPFLASALVSLILALPAHALSMKECSVKFKAAQDAGQAEGISWSEFRKTQCARPEGAAIESATTEPTEAKQPMPAENKREKVAKKSDTAPKAASGKTTFPSSVAAKFAAEKPAKARMHTCLEQYHANKKAGTLGDMRWIDKGGGYYKLCNARLKGDG</sequence>
<dbReference type="AlphaFoldDB" id="A0A2P7BVN8"/>
<evidence type="ECO:0000256" key="1">
    <source>
        <dbReference type="SAM" id="MobiDB-lite"/>
    </source>
</evidence>
<keyword evidence="2" id="KW-0732">Signal</keyword>
<proteinExistence type="predicted"/>
<gene>
    <name evidence="3" type="ORF">CU102_00175</name>
</gene>
<accession>A0A2P7BVN8</accession>
<evidence type="ECO:0000313" key="4">
    <source>
        <dbReference type="Proteomes" id="UP000241444"/>
    </source>
</evidence>
<dbReference type="Proteomes" id="UP000241444">
    <property type="component" value="Unassembled WGS sequence"/>
</dbReference>
<feature type="compositionally biased region" description="Basic and acidic residues" evidence="1">
    <location>
        <begin position="86"/>
        <end position="98"/>
    </location>
</feature>
<evidence type="ECO:0000313" key="3">
    <source>
        <dbReference type="EMBL" id="PSH70520.1"/>
    </source>
</evidence>